<evidence type="ECO:0000313" key="1">
    <source>
        <dbReference type="EMBL" id="CAG8727921.1"/>
    </source>
</evidence>
<organism evidence="1 2">
    <name type="scientific">Acaulospora colombiana</name>
    <dbReference type="NCBI Taxonomy" id="27376"/>
    <lineage>
        <taxon>Eukaryota</taxon>
        <taxon>Fungi</taxon>
        <taxon>Fungi incertae sedis</taxon>
        <taxon>Mucoromycota</taxon>
        <taxon>Glomeromycotina</taxon>
        <taxon>Glomeromycetes</taxon>
        <taxon>Diversisporales</taxon>
        <taxon>Acaulosporaceae</taxon>
        <taxon>Acaulospora</taxon>
    </lineage>
</organism>
<keyword evidence="2" id="KW-1185">Reference proteome</keyword>
<accession>A0ACA9PXQ1</accession>
<name>A0ACA9PXQ1_9GLOM</name>
<reference evidence="1" key="1">
    <citation type="submission" date="2021-06" db="EMBL/GenBank/DDBJ databases">
        <authorList>
            <person name="Kallberg Y."/>
            <person name="Tangrot J."/>
            <person name="Rosling A."/>
        </authorList>
    </citation>
    <scope>NUCLEOTIDE SEQUENCE</scope>
    <source>
        <strain evidence="1">CL356</strain>
    </source>
</reference>
<dbReference type="EMBL" id="CAJVPT010041456">
    <property type="protein sequence ID" value="CAG8727921.1"/>
    <property type="molecule type" value="Genomic_DNA"/>
</dbReference>
<dbReference type="Proteomes" id="UP000789525">
    <property type="component" value="Unassembled WGS sequence"/>
</dbReference>
<comment type="caution">
    <text evidence="1">The sequence shown here is derived from an EMBL/GenBank/DDBJ whole genome shotgun (WGS) entry which is preliminary data.</text>
</comment>
<proteinExistence type="predicted"/>
<evidence type="ECO:0000313" key="2">
    <source>
        <dbReference type="Proteomes" id="UP000789525"/>
    </source>
</evidence>
<protein>
    <submittedName>
        <fullName evidence="1">672_t:CDS:1</fullName>
    </submittedName>
</protein>
<sequence>MASEVADPYELLGISSDARIEDINKAFRQRSLKVHPDRNPDNPEAAAKFHELKQAQELLLDPQRRAEVDASLKKQRARAEQLAKAGVSRKRMMDALAEAERAHKKARTETAADARKREEKETQLKDAGRRMREEKEKEIARVEEERVNATKARQEEENASRLGDTPVVLKYQLSDRPDLMTKEALLAVLKPFGSIDESTVLLTLKPKKLKPGATPKSATAVITFHKVQDAFGAVVSSGQATRGLQGVEVAWPTGEEPESIKMLREKGLLETSTKNIPTGSSKPPPSEPAVEASSAPKPKAASSGADFEAITLMRLRQADANRRAKQEAAKQEAKKDEEMQT</sequence>
<gene>
    <name evidence="1" type="ORF">ACOLOM_LOCUS11464</name>
</gene>